<keyword evidence="3" id="KW-1185">Reference proteome</keyword>
<dbReference type="Proteomes" id="UP001363622">
    <property type="component" value="Unassembled WGS sequence"/>
</dbReference>
<evidence type="ECO:0000313" key="2">
    <source>
        <dbReference type="EMBL" id="KAK7514960.1"/>
    </source>
</evidence>
<name>A0ABR1KIB0_9PEZI</name>
<reference evidence="2 3" key="1">
    <citation type="submission" date="2024-04" db="EMBL/GenBank/DDBJ databases">
        <title>Phyllosticta paracitricarpa is synonymous to the EU quarantine fungus P. citricarpa based on phylogenomic analyses.</title>
        <authorList>
            <consortium name="Lawrence Berkeley National Laboratory"/>
            <person name="Van Ingen-Buijs V.A."/>
            <person name="Van Westerhoven A.C."/>
            <person name="Haridas S."/>
            <person name="Skiadas P."/>
            <person name="Martin F."/>
            <person name="Groenewald J.Z."/>
            <person name="Crous P.W."/>
            <person name="Seidl M.F."/>
        </authorList>
    </citation>
    <scope>NUCLEOTIDE SEQUENCE [LARGE SCALE GENOMIC DNA]</scope>
    <source>
        <strain evidence="2 3">CBS 123371</strain>
    </source>
</reference>
<accession>A0ABR1KIB0</accession>
<gene>
    <name evidence="2" type="ORF">IWZ03DRAFT_382145</name>
</gene>
<proteinExistence type="predicted"/>
<feature type="transmembrane region" description="Helical" evidence="1">
    <location>
        <begin position="49"/>
        <end position="79"/>
    </location>
</feature>
<feature type="transmembrane region" description="Helical" evidence="1">
    <location>
        <begin position="85"/>
        <end position="110"/>
    </location>
</feature>
<keyword evidence="1" id="KW-0812">Transmembrane</keyword>
<evidence type="ECO:0000313" key="3">
    <source>
        <dbReference type="Proteomes" id="UP001363622"/>
    </source>
</evidence>
<protein>
    <submittedName>
        <fullName evidence="2">Uncharacterized protein</fullName>
    </submittedName>
</protein>
<comment type="caution">
    <text evidence="2">The sequence shown here is derived from an EMBL/GenBank/DDBJ whole genome shotgun (WGS) entry which is preliminary data.</text>
</comment>
<organism evidence="2 3">
    <name type="scientific">Phyllosticta citriasiana</name>
    <dbReference type="NCBI Taxonomy" id="595635"/>
    <lineage>
        <taxon>Eukaryota</taxon>
        <taxon>Fungi</taxon>
        <taxon>Dikarya</taxon>
        <taxon>Ascomycota</taxon>
        <taxon>Pezizomycotina</taxon>
        <taxon>Dothideomycetes</taxon>
        <taxon>Dothideomycetes incertae sedis</taxon>
        <taxon>Botryosphaeriales</taxon>
        <taxon>Phyllostictaceae</taxon>
        <taxon>Phyllosticta</taxon>
    </lineage>
</organism>
<dbReference type="EMBL" id="JBBPHU010000008">
    <property type="protein sequence ID" value="KAK7514960.1"/>
    <property type="molecule type" value="Genomic_DNA"/>
</dbReference>
<keyword evidence="1" id="KW-1133">Transmembrane helix</keyword>
<sequence length="113" mass="12849">MCPVSADCFPLAYIYLLFGRTCIGTWSDASRFLRNPFPSCVRLCSHNNLFLFVLMSVFQSCSFSSGVVGLAITFARLYFTFSNLLTFPLVLLTRPFLFLSSLVSVTRWYLSAW</sequence>
<evidence type="ECO:0000256" key="1">
    <source>
        <dbReference type="SAM" id="Phobius"/>
    </source>
</evidence>
<keyword evidence="1" id="KW-0472">Membrane</keyword>